<keyword evidence="3" id="KW-0677">Repeat</keyword>
<evidence type="ECO:0000259" key="9">
    <source>
        <dbReference type="PROSITE" id="PS50157"/>
    </source>
</evidence>
<keyword evidence="5" id="KW-0862">Zinc</keyword>
<dbReference type="GO" id="GO:0008270">
    <property type="term" value="F:zinc ion binding"/>
    <property type="evidence" value="ECO:0007669"/>
    <property type="project" value="UniProtKB-KW"/>
</dbReference>
<dbReference type="Proteomes" id="UP000240883">
    <property type="component" value="Unassembled WGS sequence"/>
</dbReference>
<keyword evidence="2" id="KW-0479">Metal-binding</keyword>
<evidence type="ECO:0000256" key="8">
    <source>
        <dbReference type="SAM" id="MobiDB-lite"/>
    </source>
</evidence>
<dbReference type="GO" id="GO:0005634">
    <property type="term" value="C:nucleus"/>
    <property type="evidence" value="ECO:0007669"/>
    <property type="project" value="UniProtKB-SubCell"/>
</dbReference>
<dbReference type="SUPFAM" id="SSF57667">
    <property type="entry name" value="beta-beta-alpha zinc fingers"/>
    <property type="match status" value="1"/>
</dbReference>
<feature type="region of interest" description="Disordered" evidence="8">
    <location>
        <begin position="81"/>
        <end position="140"/>
    </location>
</feature>
<keyword evidence="4 7" id="KW-0863">Zinc-finger</keyword>
<dbReference type="SMART" id="SM00355">
    <property type="entry name" value="ZnF_C2H2"/>
    <property type="match status" value="3"/>
</dbReference>
<name>A0A2T2NWN4_CORCC</name>
<feature type="domain" description="C2H2-type" evidence="9">
    <location>
        <begin position="33"/>
        <end position="62"/>
    </location>
</feature>
<feature type="domain" description="C2H2-type" evidence="9">
    <location>
        <begin position="61"/>
        <end position="91"/>
    </location>
</feature>
<accession>A0A2T2NWN4</accession>
<reference evidence="10 11" key="1">
    <citation type="journal article" date="2018" name="Front. Microbiol.">
        <title>Genome-Wide Analysis of Corynespora cassiicola Leaf Fall Disease Putative Effectors.</title>
        <authorList>
            <person name="Lopez D."/>
            <person name="Ribeiro S."/>
            <person name="Label P."/>
            <person name="Fumanal B."/>
            <person name="Venisse J.S."/>
            <person name="Kohler A."/>
            <person name="de Oliveira R.R."/>
            <person name="Labutti K."/>
            <person name="Lipzen A."/>
            <person name="Lail K."/>
            <person name="Bauer D."/>
            <person name="Ohm R.A."/>
            <person name="Barry K.W."/>
            <person name="Spatafora J."/>
            <person name="Grigoriev I.V."/>
            <person name="Martin F.M."/>
            <person name="Pujade-Renaud V."/>
        </authorList>
    </citation>
    <scope>NUCLEOTIDE SEQUENCE [LARGE SCALE GENOMIC DNA]</scope>
    <source>
        <strain evidence="10 11">Philippines</strain>
    </source>
</reference>
<organism evidence="10 11">
    <name type="scientific">Corynespora cassiicola Philippines</name>
    <dbReference type="NCBI Taxonomy" id="1448308"/>
    <lineage>
        <taxon>Eukaryota</taxon>
        <taxon>Fungi</taxon>
        <taxon>Dikarya</taxon>
        <taxon>Ascomycota</taxon>
        <taxon>Pezizomycotina</taxon>
        <taxon>Dothideomycetes</taxon>
        <taxon>Pleosporomycetidae</taxon>
        <taxon>Pleosporales</taxon>
        <taxon>Corynesporascaceae</taxon>
        <taxon>Corynespora</taxon>
    </lineage>
</organism>
<dbReference type="Gene3D" id="3.30.160.60">
    <property type="entry name" value="Classic Zinc Finger"/>
    <property type="match status" value="1"/>
</dbReference>
<evidence type="ECO:0000313" key="10">
    <source>
        <dbReference type="EMBL" id="PSN69827.1"/>
    </source>
</evidence>
<protein>
    <recommendedName>
        <fullName evidence="9">C2H2-type domain-containing protein</fullName>
    </recommendedName>
</protein>
<evidence type="ECO:0000256" key="6">
    <source>
        <dbReference type="ARBA" id="ARBA00023242"/>
    </source>
</evidence>
<evidence type="ECO:0000256" key="5">
    <source>
        <dbReference type="ARBA" id="ARBA00022833"/>
    </source>
</evidence>
<dbReference type="AlphaFoldDB" id="A0A2T2NWN4"/>
<evidence type="ECO:0000256" key="1">
    <source>
        <dbReference type="ARBA" id="ARBA00004123"/>
    </source>
</evidence>
<feature type="compositionally biased region" description="Polar residues" evidence="8">
    <location>
        <begin position="91"/>
        <end position="104"/>
    </location>
</feature>
<comment type="subcellular location">
    <subcellularLocation>
        <location evidence="1">Nucleus</location>
    </subcellularLocation>
</comment>
<evidence type="ECO:0000256" key="3">
    <source>
        <dbReference type="ARBA" id="ARBA00022737"/>
    </source>
</evidence>
<sequence length="197" mass="22358">MGSSCPQCHKIFNRKGALKSHLGRASSTSVKWHNCKVCGQHFCSSDALEKHQSSGVHKGAFRCTVCSATFDSPIRLAQHIKAKPDHKNHRSVPNQPLPSTSKAPENQEPKLPANTAETNTDNPQDQKKTNAFNYDDYDLDDYDQDYDFSCEEDEDDEGYTASKHLHDPFSEDQDWSLCDKDCGWCGHCYQNHYIDWD</sequence>
<gene>
    <name evidence="10" type="ORF">BS50DRAFT_296941</name>
</gene>
<evidence type="ECO:0000256" key="4">
    <source>
        <dbReference type="ARBA" id="ARBA00022771"/>
    </source>
</evidence>
<dbReference type="InterPro" id="IPR036236">
    <property type="entry name" value="Znf_C2H2_sf"/>
</dbReference>
<dbReference type="GO" id="GO:0010468">
    <property type="term" value="P:regulation of gene expression"/>
    <property type="evidence" value="ECO:0007669"/>
    <property type="project" value="TreeGrafter"/>
</dbReference>
<dbReference type="PROSITE" id="PS50157">
    <property type="entry name" value="ZINC_FINGER_C2H2_2"/>
    <property type="match status" value="2"/>
</dbReference>
<keyword evidence="6" id="KW-0539">Nucleus</keyword>
<evidence type="ECO:0000256" key="7">
    <source>
        <dbReference type="PROSITE-ProRule" id="PRU00042"/>
    </source>
</evidence>
<dbReference type="InterPro" id="IPR050331">
    <property type="entry name" value="Zinc_finger"/>
</dbReference>
<evidence type="ECO:0000313" key="11">
    <source>
        <dbReference type="Proteomes" id="UP000240883"/>
    </source>
</evidence>
<dbReference type="PANTHER" id="PTHR16515">
    <property type="entry name" value="PR DOMAIN ZINC FINGER PROTEIN"/>
    <property type="match status" value="1"/>
</dbReference>
<proteinExistence type="predicted"/>
<evidence type="ECO:0000256" key="2">
    <source>
        <dbReference type="ARBA" id="ARBA00022723"/>
    </source>
</evidence>
<dbReference type="EMBL" id="KZ678132">
    <property type="protein sequence ID" value="PSN69827.1"/>
    <property type="molecule type" value="Genomic_DNA"/>
</dbReference>
<feature type="compositionally biased region" description="Basic residues" evidence="8">
    <location>
        <begin position="81"/>
        <end position="90"/>
    </location>
</feature>
<dbReference type="InterPro" id="IPR013087">
    <property type="entry name" value="Znf_C2H2_type"/>
</dbReference>
<dbReference type="STRING" id="1448308.A0A2T2NWN4"/>
<dbReference type="PANTHER" id="PTHR16515:SF66">
    <property type="entry name" value="C2H2-TYPE DOMAIN-CONTAINING PROTEIN"/>
    <property type="match status" value="1"/>
</dbReference>
<dbReference type="PROSITE" id="PS00028">
    <property type="entry name" value="ZINC_FINGER_C2H2_1"/>
    <property type="match status" value="1"/>
</dbReference>
<dbReference type="OrthoDB" id="6105938at2759"/>
<dbReference type="Pfam" id="PF00096">
    <property type="entry name" value="zf-C2H2"/>
    <property type="match status" value="2"/>
</dbReference>
<keyword evidence="11" id="KW-1185">Reference proteome</keyword>